<sequence length="126" mass="14373">WRGRVCHINLSRQNDKLSIYNALEGISDGIMTREKYDGGTFNFKVHWCIVYANWPPDVDNLSLGKWRIKKLVGKENKAKLVNIDPQKLSHKVDVRIESPEIQSTRVITDLMAQPSLDTQLGQANTP</sequence>
<proteinExistence type="predicted"/>
<name>X0ZP65_9ZZZZ</name>
<dbReference type="EMBL" id="BART01006364">
    <property type="protein sequence ID" value="GAG62188.1"/>
    <property type="molecule type" value="Genomic_DNA"/>
</dbReference>
<evidence type="ECO:0000313" key="1">
    <source>
        <dbReference type="EMBL" id="GAG62188.1"/>
    </source>
</evidence>
<reference evidence="1" key="1">
    <citation type="journal article" date="2014" name="Front. Microbiol.">
        <title>High frequency of phylogenetically diverse reductive dehalogenase-homologous genes in deep subseafloor sedimentary metagenomes.</title>
        <authorList>
            <person name="Kawai M."/>
            <person name="Futagami T."/>
            <person name="Toyoda A."/>
            <person name="Takaki Y."/>
            <person name="Nishi S."/>
            <person name="Hori S."/>
            <person name="Arai W."/>
            <person name="Tsubouchi T."/>
            <person name="Morono Y."/>
            <person name="Uchiyama I."/>
            <person name="Ito T."/>
            <person name="Fujiyama A."/>
            <person name="Inagaki F."/>
            <person name="Takami H."/>
        </authorList>
    </citation>
    <scope>NUCLEOTIDE SEQUENCE</scope>
    <source>
        <strain evidence="1">Expedition CK06-06</strain>
    </source>
</reference>
<organism evidence="1">
    <name type="scientific">marine sediment metagenome</name>
    <dbReference type="NCBI Taxonomy" id="412755"/>
    <lineage>
        <taxon>unclassified sequences</taxon>
        <taxon>metagenomes</taxon>
        <taxon>ecological metagenomes</taxon>
    </lineage>
</organism>
<dbReference type="AlphaFoldDB" id="X0ZP65"/>
<protein>
    <submittedName>
        <fullName evidence="1">Uncharacterized protein</fullName>
    </submittedName>
</protein>
<gene>
    <name evidence="1" type="ORF">S01H4_14508</name>
</gene>
<comment type="caution">
    <text evidence="1">The sequence shown here is derived from an EMBL/GenBank/DDBJ whole genome shotgun (WGS) entry which is preliminary data.</text>
</comment>
<accession>X0ZP65</accession>
<feature type="non-terminal residue" evidence="1">
    <location>
        <position position="1"/>
    </location>
</feature>